<proteinExistence type="predicted"/>
<accession>A0AA48P7R1</accession>
<dbReference type="EMBL" id="BK063091">
    <property type="protein sequence ID" value="DBA11723.1"/>
    <property type="molecule type" value="Genomic_DNA"/>
</dbReference>
<protein>
    <submittedName>
        <fullName evidence="1">ORF22</fullName>
    </submittedName>
</protein>
<reference evidence="1" key="1">
    <citation type="journal article" date="2023" name="Front. Mar. Sci.">
        <title>Tracing the invertebrate herpesviruses in the global sequence datasets.</title>
        <authorList>
            <person name="Rosani U."/>
            <person name="Gaia M."/>
            <person name="Delmont T.O."/>
            <person name="Krupovic M."/>
        </authorList>
    </citation>
    <scope>NUCLEOTIDE SEQUENCE</scope>
    <source>
        <strain evidence="1">MalacoHV1/China/2018</strain>
    </source>
</reference>
<sequence>MDIDTEYNPFRPDIEHAIFYDYETSKIRLEKDKLILFKQLEYGHKNWVLTADEVKNKSQAARRAYWSLCYYNDFLLISIFDDQTKLALHRDEFVEISGSVRVLPFAIYPAGFTDWIQLQLVDERMLFNGASITVRSIRLVDFYNPKLYELIEKYDALLPHHFAIMGLDKMNMTVPLTGHKISLA</sequence>
<reference evidence="1" key="2">
    <citation type="submission" date="2023-01" db="EMBL/GenBank/DDBJ databases">
        <authorList>
            <person name="Rosani U."/>
            <person name="Delmont T.O."/>
            <person name="Gaia M."/>
            <person name="Krupovic M."/>
        </authorList>
    </citation>
    <scope>NUCLEOTIDE SEQUENCE</scope>
    <source>
        <strain evidence="1">MalacoHV1/China/2018</strain>
    </source>
</reference>
<evidence type="ECO:0000313" key="1">
    <source>
        <dbReference type="EMBL" id="DBA11723.1"/>
    </source>
</evidence>
<organism evidence="1">
    <name type="scientific">Malaco herpesvirus 1</name>
    <dbReference type="NCBI Taxonomy" id="3031797"/>
    <lineage>
        <taxon>Viruses</taxon>
        <taxon>Duplodnaviria</taxon>
        <taxon>Heunggongvirae</taxon>
        <taxon>Peploviricota</taxon>
        <taxon>Herviviricetes</taxon>
        <taxon>Herpesvirales</taxon>
        <taxon>Malacoherpesviridae</taxon>
    </lineage>
</organism>
<name>A0AA48P7R1_9VIRU</name>